<accession>A0A2H3DD60</accession>
<dbReference type="Proteomes" id="UP000217790">
    <property type="component" value="Unassembled WGS sequence"/>
</dbReference>
<dbReference type="AlphaFoldDB" id="A0A2H3DD60"/>
<feature type="compositionally biased region" description="Acidic residues" evidence="1">
    <location>
        <begin position="506"/>
        <end position="515"/>
    </location>
</feature>
<organism evidence="2 3">
    <name type="scientific">Armillaria gallica</name>
    <name type="common">Bulbous honey fungus</name>
    <name type="synonym">Armillaria bulbosa</name>
    <dbReference type="NCBI Taxonomy" id="47427"/>
    <lineage>
        <taxon>Eukaryota</taxon>
        <taxon>Fungi</taxon>
        <taxon>Dikarya</taxon>
        <taxon>Basidiomycota</taxon>
        <taxon>Agaricomycotina</taxon>
        <taxon>Agaricomycetes</taxon>
        <taxon>Agaricomycetidae</taxon>
        <taxon>Agaricales</taxon>
        <taxon>Marasmiineae</taxon>
        <taxon>Physalacriaceae</taxon>
        <taxon>Armillaria</taxon>
    </lineage>
</organism>
<gene>
    <name evidence="2" type="ORF">ARMGADRAFT_1033788</name>
</gene>
<feature type="region of interest" description="Disordered" evidence="1">
    <location>
        <begin position="409"/>
        <end position="431"/>
    </location>
</feature>
<name>A0A2H3DD60_ARMGA</name>
<feature type="region of interest" description="Disordered" evidence="1">
    <location>
        <begin position="463"/>
        <end position="532"/>
    </location>
</feature>
<dbReference type="EMBL" id="KZ293671">
    <property type="protein sequence ID" value="PBK88808.1"/>
    <property type="molecule type" value="Genomic_DNA"/>
</dbReference>
<evidence type="ECO:0000256" key="1">
    <source>
        <dbReference type="SAM" id="MobiDB-lite"/>
    </source>
</evidence>
<sequence>MQSGWAVAQADSAGILFLNSRKVRLEEQCGAAQLGERNITSIGSTPNPILSAHYSTKLVGQHLLHWVKEFLAHNVYKACHSHMRHTDIVIYKSYSVETANDTLIKQVVLFLDPNWFGQMTLFMCTEKMRAFEQAYEMEAGELGPEGMYSAVLMPVLKATSNGSIVSNWEACPNGGMADKWESDDGEEEKVDSPLHVVDPSSFAIRDQSACNCMIICHARSLDLNEGILLGISKEEDSGRLSLQGRPEAPGKMLCESSKWVKYDWLEEPEHSGLGHISVPENQEACIFQLAEWKLAWWNVARSEESILLSKEVADDDEGMFPEHFKENLSDVCEEIPGVPSDWTEYTKNAWTPAHIWWMMKSIWFCGDRHGCFHSAKAADNHLQADPPFCLVVLPTQYLRERSGFWLATGDPMSSDMDTGPSNGEGNIDKDVGYRVVQPPTTLMNIDPPAPEGEPSRNKTVVYKASSDNGSREDKTEDKVEVKKEVKPKKKSGADRKKEEKDHDTDNEREEEEEVHELDGRGIQHCAHSQKER</sequence>
<proteinExistence type="predicted"/>
<dbReference type="InParanoid" id="A0A2H3DD60"/>
<evidence type="ECO:0000313" key="2">
    <source>
        <dbReference type="EMBL" id="PBK88808.1"/>
    </source>
</evidence>
<feature type="compositionally biased region" description="Polar residues" evidence="1">
    <location>
        <begin position="415"/>
        <end position="424"/>
    </location>
</feature>
<evidence type="ECO:0000313" key="3">
    <source>
        <dbReference type="Proteomes" id="UP000217790"/>
    </source>
</evidence>
<feature type="compositionally biased region" description="Basic and acidic residues" evidence="1">
    <location>
        <begin position="491"/>
        <end position="505"/>
    </location>
</feature>
<feature type="compositionally biased region" description="Basic and acidic residues" evidence="1">
    <location>
        <begin position="469"/>
        <end position="484"/>
    </location>
</feature>
<keyword evidence="3" id="KW-1185">Reference proteome</keyword>
<feature type="region of interest" description="Disordered" evidence="1">
    <location>
        <begin position="439"/>
        <end position="458"/>
    </location>
</feature>
<reference evidence="3" key="1">
    <citation type="journal article" date="2017" name="Nat. Ecol. Evol.">
        <title>Genome expansion and lineage-specific genetic innovations in the forest pathogenic fungi Armillaria.</title>
        <authorList>
            <person name="Sipos G."/>
            <person name="Prasanna A.N."/>
            <person name="Walter M.C."/>
            <person name="O'Connor E."/>
            <person name="Balint B."/>
            <person name="Krizsan K."/>
            <person name="Kiss B."/>
            <person name="Hess J."/>
            <person name="Varga T."/>
            <person name="Slot J."/>
            <person name="Riley R."/>
            <person name="Boka B."/>
            <person name="Rigling D."/>
            <person name="Barry K."/>
            <person name="Lee J."/>
            <person name="Mihaltcheva S."/>
            <person name="LaButti K."/>
            <person name="Lipzen A."/>
            <person name="Waldron R."/>
            <person name="Moloney N.M."/>
            <person name="Sperisen C."/>
            <person name="Kredics L."/>
            <person name="Vagvoelgyi C."/>
            <person name="Patrignani A."/>
            <person name="Fitzpatrick D."/>
            <person name="Nagy I."/>
            <person name="Doyle S."/>
            <person name="Anderson J.B."/>
            <person name="Grigoriev I.V."/>
            <person name="Gueldener U."/>
            <person name="Muensterkoetter M."/>
            <person name="Nagy L.G."/>
        </authorList>
    </citation>
    <scope>NUCLEOTIDE SEQUENCE [LARGE SCALE GENOMIC DNA]</scope>
    <source>
        <strain evidence="3">Ar21-2</strain>
    </source>
</reference>
<protein>
    <submittedName>
        <fullName evidence="2">Uncharacterized protein</fullName>
    </submittedName>
</protein>